<keyword evidence="1" id="KW-1133">Transmembrane helix</keyword>
<feature type="transmembrane region" description="Helical" evidence="1">
    <location>
        <begin position="186"/>
        <end position="203"/>
    </location>
</feature>
<evidence type="ECO:0000256" key="1">
    <source>
        <dbReference type="SAM" id="Phobius"/>
    </source>
</evidence>
<reference evidence="2 3" key="1">
    <citation type="submission" date="2016-10" db="EMBL/GenBank/DDBJ databases">
        <authorList>
            <person name="de Groot N.N."/>
        </authorList>
    </citation>
    <scope>NUCLEOTIDE SEQUENCE [LARGE SCALE GENOMIC DNA]</scope>
    <source>
        <strain evidence="2 3">BH539</strain>
    </source>
</reference>
<keyword evidence="1" id="KW-0472">Membrane</keyword>
<dbReference type="Proteomes" id="UP000198641">
    <property type="component" value="Unassembled WGS sequence"/>
</dbReference>
<accession>A0A1G7MTG4</accession>
<feature type="transmembrane region" description="Helical" evidence="1">
    <location>
        <begin position="99"/>
        <end position="120"/>
    </location>
</feature>
<protein>
    <submittedName>
        <fullName evidence="2">Zinc transporter, ZIP family</fullName>
    </submittedName>
</protein>
<dbReference type="RefSeq" id="WP_092521938.1">
    <property type="nucleotide sequence ID" value="NZ_FNCI01000001.1"/>
</dbReference>
<name>A0A1G7MTG4_9GAMM</name>
<feature type="transmembrane region" description="Helical" evidence="1">
    <location>
        <begin position="215"/>
        <end position="236"/>
    </location>
</feature>
<gene>
    <name evidence="2" type="ORF">SAMN05216571_10152</name>
</gene>
<keyword evidence="3" id="KW-1185">Reference proteome</keyword>
<feature type="transmembrane region" description="Helical" evidence="1">
    <location>
        <begin position="158"/>
        <end position="180"/>
    </location>
</feature>
<organism evidence="2 3">
    <name type="scientific">Onishia taeanensis</name>
    <dbReference type="NCBI Taxonomy" id="284577"/>
    <lineage>
        <taxon>Bacteria</taxon>
        <taxon>Pseudomonadati</taxon>
        <taxon>Pseudomonadota</taxon>
        <taxon>Gammaproteobacteria</taxon>
        <taxon>Oceanospirillales</taxon>
        <taxon>Halomonadaceae</taxon>
        <taxon>Onishia</taxon>
    </lineage>
</organism>
<feature type="transmembrane region" description="Helical" evidence="1">
    <location>
        <begin position="72"/>
        <end position="93"/>
    </location>
</feature>
<dbReference type="AlphaFoldDB" id="A0A1G7MTG4"/>
<feature type="transmembrane region" description="Helical" evidence="1">
    <location>
        <begin position="40"/>
        <end position="60"/>
    </location>
</feature>
<dbReference type="STRING" id="284577.SAMN05216571_10152"/>
<dbReference type="EMBL" id="FNCI01000001">
    <property type="protein sequence ID" value="SDF65073.1"/>
    <property type="molecule type" value="Genomic_DNA"/>
</dbReference>
<keyword evidence="1" id="KW-0812">Transmembrane</keyword>
<proteinExistence type="predicted"/>
<evidence type="ECO:0000313" key="3">
    <source>
        <dbReference type="Proteomes" id="UP000198641"/>
    </source>
</evidence>
<dbReference type="OrthoDB" id="5766358at2"/>
<sequence>MIDLLLLVVVTLMAGLAMPLGAYLARIEHIRPSWLEQELRHSVLAFGGGTLLSAVALVLVPDGIEFTTAPLAALYLLLGGVIFMLIDMAMLRWQLPASQFLAMLLDFIPESIVVGAIFAIRPEEAMLIAALIALQNLPEAFNAYREFMQSGHFGARRVITIFSLMALLGPLAGLSSYLWLVDDGGFVGAIMLVASGGILYSIFQDIAPGVRLEKHWAPPMGAVLGFVLGVVGLMVIS</sequence>
<evidence type="ECO:0000313" key="2">
    <source>
        <dbReference type="EMBL" id="SDF65073.1"/>
    </source>
</evidence>